<dbReference type="InterPro" id="IPR036397">
    <property type="entry name" value="RNaseH_sf"/>
</dbReference>
<protein>
    <submittedName>
        <fullName evidence="1">Uncharacterized protein</fullName>
    </submittedName>
</protein>
<gene>
    <name evidence="1" type="ORF">HP552_01545</name>
</gene>
<dbReference type="AlphaFoldDB" id="A0A7Y6BS53"/>
<dbReference type="RefSeq" id="WP_175393950.1">
    <property type="nucleotide sequence ID" value="NZ_JABMCB010000119.1"/>
</dbReference>
<name>A0A7Y6BS53_9BACL</name>
<dbReference type="Gene3D" id="3.30.420.10">
    <property type="entry name" value="Ribonuclease H-like superfamily/Ribonuclease H"/>
    <property type="match status" value="1"/>
</dbReference>
<proteinExistence type="predicted"/>
<reference evidence="1 2" key="1">
    <citation type="submission" date="2020-05" db="EMBL/GenBank/DDBJ databases">
        <title>Genome Sequencing of Type Strains.</title>
        <authorList>
            <person name="Lemaire J.F."/>
            <person name="Inderbitzin P."/>
            <person name="Gregorio O.A."/>
            <person name="Collins S.B."/>
            <person name="Wespe N."/>
            <person name="Knight-Connoni V."/>
        </authorList>
    </citation>
    <scope>NUCLEOTIDE SEQUENCE [LARGE SCALE GENOMIC DNA]</scope>
    <source>
        <strain evidence="1 2">LMG 21957</strain>
    </source>
</reference>
<evidence type="ECO:0000313" key="2">
    <source>
        <dbReference type="Proteomes" id="UP000526125"/>
    </source>
</evidence>
<sequence>MNLNIYNQDKRYPLAIAEVGCFNTGVYVLSEDYSNILGIPWLTIIKDSYSDYVLGLHLSLETPNIKTMALAFVNMIEKKDWIKQFPKIVYEWDAHGIPETIICPKKYDISPLCNAMNIALDNTISMRMNNWGKTLKDDLFSRLQGNIHLTKNDKRFKPEKGAIYTLDTLKQIMVVYMLGVHHNCWQTAAYGVPKEKFLKGISHYPLKEPTDPLWRERLRLWTDC</sequence>
<keyword evidence="2" id="KW-1185">Reference proteome</keyword>
<accession>A0A7Y6BS53</accession>
<evidence type="ECO:0000313" key="1">
    <source>
        <dbReference type="EMBL" id="NUU73965.1"/>
    </source>
</evidence>
<comment type="caution">
    <text evidence="1">The sequence shown here is derived from an EMBL/GenBank/DDBJ whole genome shotgun (WGS) entry which is preliminary data.</text>
</comment>
<organism evidence="1 2">
    <name type="scientific">Paenibacillus xylanilyticus</name>
    <dbReference type="NCBI Taxonomy" id="248903"/>
    <lineage>
        <taxon>Bacteria</taxon>
        <taxon>Bacillati</taxon>
        <taxon>Bacillota</taxon>
        <taxon>Bacilli</taxon>
        <taxon>Bacillales</taxon>
        <taxon>Paenibacillaceae</taxon>
        <taxon>Paenibacillus</taxon>
    </lineage>
</organism>
<dbReference type="EMBL" id="JABMCB010000119">
    <property type="protein sequence ID" value="NUU73965.1"/>
    <property type="molecule type" value="Genomic_DNA"/>
</dbReference>
<dbReference type="GO" id="GO:0003676">
    <property type="term" value="F:nucleic acid binding"/>
    <property type="evidence" value="ECO:0007669"/>
    <property type="project" value="InterPro"/>
</dbReference>
<dbReference type="Proteomes" id="UP000526125">
    <property type="component" value="Unassembled WGS sequence"/>
</dbReference>